<reference evidence="2 3" key="1">
    <citation type="submission" date="2021-07" db="EMBL/GenBank/DDBJ databases">
        <title>Flavobacterium WSW3-B6 sp.nov, isolated from seaweed.</title>
        <authorList>
            <person name="Muhammad N."/>
            <person name="Ho H."/>
            <person name="Lee Y.-J."/>
            <person name="Nguyen T."/>
            <person name="Ho J."/>
            <person name="Kim S.-G."/>
        </authorList>
    </citation>
    <scope>NUCLEOTIDE SEQUENCE [LARGE SCALE GENOMIC DNA]</scope>
    <source>
        <strain evidence="2 3">WSW3-B6</strain>
    </source>
</reference>
<organism evidence="2 3">
    <name type="scientific">Flavobacterium litorale</name>
    <dbReference type="NCBI Taxonomy" id="2856519"/>
    <lineage>
        <taxon>Bacteria</taxon>
        <taxon>Pseudomonadati</taxon>
        <taxon>Bacteroidota</taxon>
        <taxon>Flavobacteriia</taxon>
        <taxon>Flavobacteriales</taxon>
        <taxon>Flavobacteriaceae</taxon>
        <taxon>Flavobacterium</taxon>
    </lineage>
</organism>
<dbReference type="InterPro" id="IPR007372">
    <property type="entry name" value="Lipid/polyisoprenoid-bd_YceI"/>
</dbReference>
<dbReference type="SMART" id="SM00867">
    <property type="entry name" value="YceI"/>
    <property type="match status" value="1"/>
</dbReference>
<feature type="domain" description="Lipid/polyisoprenoid-binding YceI-like" evidence="1">
    <location>
        <begin position="16"/>
        <end position="181"/>
    </location>
</feature>
<keyword evidence="3" id="KW-1185">Reference proteome</keyword>
<protein>
    <submittedName>
        <fullName evidence="2">YceI family protein</fullName>
    </submittedName>
</protein>
<gene>
    <name evidence="2" type="ORF">K1I41_02320</name>
</gene>
<dbReference type="Pfam" id="PF04264">
    <property type="entry name" value="YceI"/>
    <property type="match status" value="1"/>
</dbReference>
<evidence type="ECO:0000259" key="1">
    <source>
        <dbReference type="SMART" id="SM00867"/>
    </source>
</evidence>
<dbReference type="PANTHER" id="PTHR34406:SF1">
    <property type="entry name" value="PROTEIN YCEI"/>
    <property type="match status" value="1"/>
</dbReference>
<dbReference type="SUPFAM" id="SSF101874">
    <property type="entry name" value="YceI-like"/>
    <property type="match status" value="1"/>
</dbReference>
<evidence type="ECO:0000313" key="2">
    <source>
        <dbReference type="EMBL" id="QYJ69465.1"/>
    </source>
</evidence>
<dbReference type="Gene3D" id="2.40.128.110">
    <property type="entry name" value="Lipid/polyisoprenoid-binding, YceI-like"/>
    <property type="match status" value="1"/>
</dbReference>
<dbReference type="EMBL" id="CP080429">
    <property type="protein sequence ID" value="QYJ69465.1"/>
    <property type="molecule type" value="Genomic_DNA"/>
</dbReference>
<dbReference type="PANTHER" id="PTHR34406">
    <property type="entry name" value="PROTEIN YCEI"/>
    <property type="match status" value="1"/>
</dbReference>
<dbReference type="Proteomes" id="UP000825381">
    <property type="component" value="Chromosome"/>
</dbReference>
<accession>A0ABX8V9D2</accession>
<evidence type="ECO:0000313" key="3">
    <source>
        <dbReference type="Proteomes" id="UP000825381"/>
    </source>
</evidence>
<dbReference type="InterPro" id="IPR036761">
    <property type="entry name" value="TTHA0802/YceI-like_sf"/>
</dbReference>
<proteinExistence type="predicted"/>
<name>A0ABX8V9D2_9FLAO</name>
<sequence>MKKNITQILAIVLLLPTVLFAQKYGTRTGTVTFEASVPSFEEVAAENKSVSAAVKASTGDIAVLALMKGFRFKVALMEEHFNENYAETDKHPKATFKGKIENFDVSKLSSTPKAFTIKGAFTMHGKTKEITDKAMISISGDKLLITGDFTVKPSDFEIEVPKVVRKKIAETVNVSYNLLLSK</sequence>